<proteinExistence type="predicted"/>
<dbReference type="AlphaFoldDB" id="A0AAV4U1B8"/>
<dbReference type="Proteomes" id="UP001054837">
    <property type="component" value="Unassembled WGS sequence"/>
</dbReference>
<reference evidence="1 2" key="1">
    <citation type="submission" date="2021-06" db="EMBL/GenBank/DDBJ databases">
        <title>Caerostris darwini draft genome.</title>
        <authorList>
            <person name="Kono N."/>
            <person name="Arakawa K."/>
        </authorList>
    </citation>
    <scope>NUCLEOTIDE SEQUENCE [LARGE SCALE GENOMIC DNA]</scope>
</reference>
<accession>A0AAV4U1B8</accession>
<name>A0AAV4U1B8_9ARAC</name>
<evidence type="ECO:0000313" key="2">
    <source>
        <dbReference type="Proteomes" id="UP001054837"/>
    </source>
</evidence>
<keyword evidence="2" id="KW-1185">Reference proteome</keyword>
<protein>
    <submittedName>
        <fullName evidence="1">Uncharacterized protein</fullName>
    </submittedName>
</protein>
<gene>
    <name evidence="1" type="ORF">CDAR_416481</name>
</gene>
<comment type="caution">
    <text evidence="1">The sequence shown here is derived from an EMBL/GenBank/DDBJ whole genome shotgun (WGS) entry which is preliminary data.</text>
</comment>
<dbReference type="EMBL" id="BPLQ01010559">
    <property type="protein sequence ID" value="GIY51566.1"/>
    <property type="molecule type" value="Genomic_DNA"/>
</dbReference>
<evidence type="ECO:0000313" key="1">
    <source>
        <dbReference type="EMBL" id="GIY51566.1"/>
    </source>
</evidence>
<organism evidence="1 2">
    <name type="scientific">Caerostris darwini</name>
    <dbReference type="NCBI Taxonomy" id="1538125"/>
    <lineage>
        <taxon>Eukaryota</taxon>
        <taxon>Metazoa</taxon>
        <taxon>Ecdysozoa</taxon>
        <taxon>Arthropoda</taxon>
        <taxon>Chelicerata</taxon>
        <taxon>Arachnida</taxon>
        <taxon>Araneae</taxon>
        <taxon>Araneomorphae</taxon>
        <taxon>Entelegynae</taxon>
        <taxon>Araneoidea</taxon>
        <taxon>Araneidae</taxon>
        <taxon>Caerostris</taxon>
    </lineage>
</organism>
<sequence>MVHGQEQARSIQKERLKETVLKDSFWQLAAPATSVSEFLRHVHKDRVTVLVTDRSICDKLPKGGDGCVLESKAMIHWLRNLSFL</sequence>